<name>A0A561SE40_9ACTN</name>
<proteinExistence type="predicted"/>
<evidence type="ECO:0000313" key="2">
    <source>
        <dbReference type="EMBL" id="TWF73139.1"/>
    </source>
</evidence>
<feature type="compositionally biased region" description="Basic and acidic residues" evidence="1">
    <location>
        <begin position="1"/>
        <end position="13"/>
    </location>
</feature>
<reference evidence="2 3" key="1">
    <citation type="submission" date="2019-06" db="EMBL/GenBank/DDBJ databases">
        <title>Sequencing the genomes of 1000 actinobacteria strains.</title>
        <authorList>
            <person name="Klenk H.-P."/>
        </authorList>
    </citation>
    <scope>NUCLEOTIDE SEQUENCE [LARGE SCALE GENOMIC DNA]</scope>
    <source>
        <strain evidence="2 3">DSM 44826</strain>
    </source>
</reference>
<dbReference type="AlphaFoldDB" id="A0A561SE40"/>
<accession>A0A561SE40</accession>
<organism evidence="2 3">
    <name type="scientific">Kitasatospora viridis</name>
    <dbReference type="NCBI Taxonomy" id="281105"/>
    <lineage>
        <taxon>Bacteria</taxon>
        <taxon>Bacillati</taxon>
        <taxon>Actinomycetota</taxon>
        <taxon>Actinomycetes</taxon>
        <taxon>Kitasatosporales</taxon>
        <taxon>Streptomycetaceae</taxon>
        <taxon>Kitasatospora</taxon>
    </lineage>
</organism>
<evidence type="ECO:0000256" key="1">
    <source>
        <dbReference type="SAM" id="MobiDB-lite"/>
    </source>
</evidence>
<dbReference type="RefSeq" id="WP_211786494.1">
    <property type="nucleotide sequence ID" value="NZ_VIWT01000006.1"/>
</dbReference>
<keyword evidence="3" id="KW-1185">Reference proteome</keyword>
<feature type="region of interest" description="Disordered" evidence="1">
    <location>
        <begin position="41"/>
        <end position="79"/>
    </location>
</feature>
<sequence length="335" mass="33807">MPIADEPRPHPAEEPEDGASDPFEQPVLDESFVRGAAVKEPAARTRMLSARWKVAPPVDPGGRRWSPEPAPVPSAARRRRSAVRTAVIAAVAAGGTLLALGVGPGSAPPSSSPLAVNPMRTRMPGVPGAATDAALPGGGTSDGGECGAKGFHHFALPASPERPIDQPGTVAHGPQLALGSYGFEKDSAQDTGHFEIGLLLAAGPAGRLALSAPLGPQGVAVEIEGPDGLVGGAYGLPVTVDDSMPRTPAGGIVLDSRGDGEAQLVLPSQAMCPGVDPEAVDPLLLAPVDTRNTVTGQPPYRLTVSLSDPAVGASRRAVGSPDTGDVLSADNSVPQ</sequence>
<protein>
    <submittedName>
        <fullName evidence="2">Uncharacterized protein</fullName>
    </submittedName>
</protein>
<feature type="region of interest" description="Disordered" evidence="1">
    <location>
        <begin position="1"/>
        <end position="25"/>
    </location>
</feature>
<feature type="region of interest" description="Disordered" evidence="1">
    <location>
        <begin position="306"/>
        <end position="335"/>
    </location>
</feature>
<dbReference type="Proteomes" id="UP000317940">
    <property type="component" value="Unassembled WGS sequence"/>
</dbReference>
<gene>
    <name evidence="2" type="ORF">FHX73_16290</name>
</gene>
<dbReference type="EMBL" id="VIWT01000006">
    <property type="protein sequence ID" value="TWF73139.1"/>
    <property type="molecule type" value="Genomic_DNA"/>
</dbReference>
<comment type="caution">
    <text evidence="2">The sequence shown here is derived from an EMBL/GenBank/DDBJ whole genome shotgun (WGS) entry which is preliminary data.</text>
</comment>
<evidence type="ECO:0000313" key="3">
    <source>
        <dbReference type="Proteomes" id="UP000317940"/>
    </source>
</evidence>